<evidence type="ECO:0000256" key="14">
    <source>
        <dbReference type="RuleBase" id="RU363109"/>
    </source>
</evidence>
<feature type="transmembrane region" description="Helical" evidence="14">
    <location>
        <begin position="120"/>
        <end position="139"/>
    </location>
</feature>
<feature type="transmembrane region" description="Helical" evidence="14">
    <location>
        <begin position="196"/>
        <end position="216"/>
    </location>
</feature>
<dbReference type="GO" id="GO:0042761">
    <property type="term" value="P:very long-chain fatty acid biosynthetic process"/>
    <property type="evidence" value="ECO:0007669"/>
    <property type="project" value="TreeGrafter"/>
</dbReference>
<evidence type="ECO:0000256" key="5">
    <source>
        <dbReference type="ARBA" id="ARBA00022516"/>
    </source>
</evidence>
<dbReference type="PANTHER" id="PTHR11035:SF3">
    <property type="entry name" value="VERY-LONG-CHAIN (3R)-3-HYDROXYACYL-COA DEHYDRATASE"/>
    <property type="match status" value="1"/>
</dbReference>
<dbReference type="GO" id="GO:0030497">
    <property type="term" value="P:fatty acid elongation"/>
    <property type="evidence" value="ECO:0007669"/>
    <property type="project" value="TreeGrafter"/>
</dbReference>
<keyword evidence="7 14" id="KW-0276">Fatty acid metabolism</keyword>
<dbReference type="Pfam" id="PF04387">
    <property type="entry name" value="PTPLA"/>
    <property type="match status" value="1"/>
</dbReference>
<comment type="catalytic activity">
    <reaction evidence="13 14">
        <text>a very-long-chain (3R)-3-hydroxyacyl-CoA = a very-long-chain (2E)-enoyl-CoA + H2O</text>
        <dbReference type="Rhea" id="RHEA:45812"/>
        <dbReference type="ChEBI" id="CHEBI:15377"/>
        <dbReference type="ChEBI" id="CHEBI:83728"/>
        <dbReference type="ChEBI" id="CHEBI:85440"/>
        <dbReference type="EC" id="4.2.1.134"/>
    </reaction>
</comment>
<evidence type="ECO:0000256" key="9">
    <source>
        <dbReference type="ARBA" id="ARBA00023098"/>
    </source>
</evidence>
<dbReference type="PANTHER" id="PTHR11035">
    <property type="entry name" value="VERY-LONG-CHAIN (3R)-3-HYDROXYACYL-COA DEHYDRATASE"/>
    <property type="match status" value="1"/>
</dbReference>
<name>A0A8D8QU28_9HEMI</name>
<reference evidence="15" key="1">
    <citation type="submission" date="2021-05" db="EMBL/GenBank/DDBJ databases">
        <authorList>
            <person name="Alioto T."/>
            <person name="Alioto T."/>
            <person name="Gomez Garrido J."/>
        </authorList>
    </citation>
    <scope>NUCLEOTIDE SEQUENCE</scope>
</reference>
<dbReference type="EC" id="4.2.1.134" evidence="4 14"/>
<dbReference type="InterPro" id="IPR007482">
    <property type="entry name" value="Tyr_Pase-like_PTPLA"/>
</dbReference>
<proteinExistence type="inferred from homology"/>
<comment type="similarity">
    <text evidence="3 14">Belongs to the very long-chain fatty acids dehydratase HACD family.</text>
</comment>
<evidence type="ECO:0000256" key="13">
    <source>
        <dbReference type="ARBA" id="ARBA00036671"/>
    </source>
</evidence>
<keyword evidence="11 14" id="KW-0275">Fatty acid biosynthesis</keyword>
<keyword evidence="8 14" id="KW-1133">Transmembrane helix</keyword>
<evidence type="ECO:0000256" key="12">
    <source>
        <dbReference type="ARBA" id="ARBA00023239"/>
    </source>
</evidence>
<evidence type="ECO:0000256" key="3">
    <source>
        <dbReference type="ARBA" id="ARBA00007811"/>
    </source>
</evidence>
<dbReference type="GO" id="GO:0005789">
    <property type="term" value="C:endoplasmic reticulum membrane"/>
    <property type="evidence" value="ECO:0007669"/>
    <property type="project" value="UniProtKB-SubCell"/>
</dbReference>
<evidence type="ECO:0000256" key="1">
    <source>
        <dbReference type="ARBA" id="ARBA00004141"/>
    </source>
</evidence>
<dbReference type="GO" id="GO:0102158">
    <property type="term" value="F:very-long-chain (3R)-3-hydroxyacyl-CoA dehydratase activity"/>
    <property type="evidence" value="ECO:0007669"/>
    <property type="project" value="UniProtKB-EC"/>
</dbReference>
<dbReference type="EMBL" id="HBUF01099092">
    <property type="protein sequence ID" value="CAG6637617.1"/>
    <property type="molecule type" value="Transcribed_RNA"/>
</dbReference>
<feature type="transmembrane region" description="Helical" evidence="14">
    <location>
        <begin position="86"/>
        <end position="108"/>
    </location>
</feature>
<comment type="function">
    <text evidence="14">Catalyzes the third of the four reactions of the long-chain fatty acids elongation cycle. This endoplasmic reticulum-bound enzymatic process, allows the addition of two carbons to the chain of long- and very long-chain fatty acids/VLCFAs per cycle. This enzyme catalyzes the dehydration of the 3-hydroxyacyl-CoA intermediate into trans-2,3-enoyl-CoA, within each cycle of fatty acid elongation. Thereby, it participates to the production of VLCFAs of different chain lengths that are involved in multiple biological processes as precursors of membrane lipids and lipid mediators.</text>
</comment>
<accession>A0A8D8QU28</accession>
<keyword evidence="12 14" id="KW-0456">Lyase</keyword>
<dbReference type="UniPathway" id="UPA00094"/>
<evidence type="ECO:0000256" key="6">
    <source>
        <dbReference type="ARBA" id="ARBA00022692"/>
    </source>
</evidence>
<dbReference type="GO" id="GO:0030148">
    <property type="term" value="P:sphingolipid biosynthetic process"/>
    <property type="evidence" value="ECO:0007669"/>
    <property type="project" value="TreeGrafter"/>
</dbReference>
<comment type="pathway">
    <text evidence="2 14">Lipid metabolism; fatty acid biosynthesis.</text>
</comment>
<evidence type="ECO:0000313" key="15">
    <source>
        <dbReference type="EMBL" id="CAG6637616.1"/>
    </source>
</evidence>
<keyword evidence="14" id="KW-0256">Endoplasmic reticulum</keyword>
<dbReference type="AlphaFoldDB" id="A0A8D8QU28"/>
<keyword evidence="9 14" id="KW-0443">Lipid metabolism</keyword>
<evidence type="ECO:0000256" key="8">
    <source>
        <dbReference type="ARBA" id="ARBA00022989"/>
    </source>
</evidence>
<keyword evidence="5 14" id="KW-0444">Lipid biosynthesis</keyword>
<keyword evidence="10 14" id="KW-0472">Membrane</keyword>
<feature type="transmembrane region" description="Helical" evidence="14">
    <location>
        <begin position="20"/>
        <end position="39"/>
    </location>
</feature>
<organism evidence="15">
    <name type="scientific">Cacopsylla melanoneura</name>
    <dbReference type="NCBI Taxonomy" id="428564"/>
    <lineage>
        <taxon>Eukaryota</taxon>
        <taxon>Metazoa</taxon>
        <taxon>Ecdysozoa</taxon>
        <taxon>Arthropoda</taxon>
        <taxon>Hexapoda</taxon>
        <taxon>Insecta</taxon>
        <taxon>Pterygota</taxon>
        <taxon>Neoptera</taxon>
        <taxon>Paraneoptera</taxon>
        <taxon>Hemiptera</taxon>
        <taxon>Sternorrhyncha</taxon>
        <taxon>Psylloidea</taxon>
        <taxon>Psyllidae</taxon>
        <taxon>Psyllinae</taxon>
        <taxon>Cacopsylla</taxon>
    </lineage>
</organism>
<keyword evidence="6 14" id="KW-0812">Transmembrane</keyword>
<evidence type="ECO:0000256" key="4">
    <source>
        <dbReference type="ARBA" id="ARBA00013122"/>
    </source>
</evidence>
<sequence length="239" mass="27211">MAETKDPAAKPKSKEQNPLVKTYLLAYNFGQVIGWSYLLLQMIGHYLSINKTTSLWDTVYWTVIIFQNAALVEVVNVALGLVKSNLALTFFQVMSRVMVVVGILIATPTGPASPGLPLCLFAWTVTEIIRYLFYALNLINAVPDLLIWCRYTFFIALYPIGITGELLCMWWAQSWVAETKLWSMELPNAINFTFSYQYFIIYVMLLYIPLFPQLYLHMFGQRKKILGGGSKPPVAKKTK</sequence>
<dbReference type="EMBL" id="HBUF01099091">
    <property type="protein sequence ID" value="CAG6637616.1"/>
    <property type="molecule type" value="Transcribed_RNA"/>
</dbReference>
<evidence type="ECO:0000256" key="10">
    <source>
        <dbReference type="ARBA" id="ARBA00023136"/>
    </source>
</evidence>
<protein>
    <recommendedName>
        <fullName evidence="4 14">Very-long-chain (3R)-3-hydroxyacyl-CoA dehydratase</fullName>
        <ecNumber evidence="4 14">4.2.1.134</ecNumber>
    </recommendedName>
</protein>
<feature type="transmembrane region" description="Helical" evidence="14">
    <location>
        <begin position="59"/>
        <end position="79"/>
    </location>
</feature>
<evidence type="ECO:0000256" key="11">
    <source>
        <dbReference type="ARBA" id="ARBA00023160"/>
    </source>
</evidence>
<evidence type="ECO:0000256" key="2">
    <source>
        <dbReference type="ARBA" id="ARBA00005194"/>
    </source>
</evidence>
<evidence type="ECO:0000256" key="7">
    <source>
        <dbReference type="ARBA" id="ARBA00022832"/>
    </source>
</evidence>
<comment type="subcellular location">
    <subcellularLocation>
        <location evidence="14">Endoplasmic reticulum membrane</location>
        <topology evidence="14">Multi-pass membrane protein</topology>
    </subcellularLocation>
    <subcellularLocation>
        <location evidence="1">Membrane</location>
        <topology evidence="1">Multi-pass membrane protein</topology>
    </subcellularLocation>
</comment>
<feature type="transmembrane region" description="Helical" evidence="14">
    <location>
        <begin position="151"/>
        <end position="176"/>
    </location>
</feature>